<comment type="caution">
    <text evidence="3">The sequence shown here is derived from an EMBL/GenBank/DDBJ whole genome shotgun (WGS) entry which is preliminary data.</text>
</comment>
<protein>
    <submittedName>
        <fullName evidence="3">Uncharacterized protein</fullName>
    </submittedName>
</protein>
<gene>
    <name evidence="3" type="ORF">GGR89_002130</name>
</gene>
<feature type="chain" id="PRO_5030860396" evidence="2">
    <location>
        <begin position="26"/>
        <end position="88"/>
    </location>
</feature>
<evidence type="ECO:0000256" key="1">
    <source>
        <dbReference type="SAM" id="MobiDB-lite"/>
    </source>
</evidence>
<reference evidence="3 4" key="1">
    <citation type="submission" date="2020-03" db="EMBL/GenBank/DDBJ databases">
        <title>Genomic Encyclopedia of Type Strains, Phase IV (KMG-IV): sequencing the most valuable type-strain genomes for metagenomic binning, comparative biology and taxonomic classification.</title>
        <authorList>
            <person name="Goeker M."/>
        </authorList>
    </citation>
    <scope>NUCLEOTIDE SEQUENCE [LARGE SCALE GENOMIC DNA]</scope>
    <source>
        <strain evidence="3 4">DSM 7225</strain>
    </source>
</reference>
<keyword evidence="4" id="KW-1185">Reference proteome</keyword>
<name>A0A7X6BD11_9SPHN</name>
<dbReference type="Proteomes" id="UP000531251">
    <property type="component" value="Unassembled WGS sequence"/>
</dbReference>
<evidence type="ECO:0000256" key="2">
    <source>
        <dbReference type="SAM" id="SignalP"/>
    </source>
</evidence>
<dbReference type="RefSeq" id="WP_164542597.1">
    <property type="nucleotide sequence ID" value="NZ_BAAADY010000014.1"/>
</dbReference>
<dbReference type="AlphaFoldDB" id="A0A7X6BD11"/>
<dbReference type="EMBL" id="JAATJB010000005">
    <property type="protein sequence ID" value="NJB97815.1"/>
    <property type="molecule type" value="Genomic_DNA"/>
</dbReference>
<feature type="signal peptide" evidence="2">
    <location>
        <begin position="1"/>
        <end position="25"/>
    </location>
</feature>
<proteinExistence type="predicted"/>
<evidence type="ECO:0000313" key="3">
    <source>
        <dbReference type="EMBL" id="NJB97815.1"/>
    </source>
</evidence>
<accession>A0A7X6BD11</accession>
<sequence>MSDAIGKLAPIALMSAIMVVTPAAAQSLHETHARVWMPAGKSQIVTWRMKDHKPAATQAHHQAGKHPYLPTRRAATDEAGRGTAGTRH</sequence>
<evidence type="ECO:0000313" key="4">
    <source>
        <dbReference type="Proteomes" id="UP000531251"/>
    </source>
</evidence>
<feature type="region of interest" description="Disordered" evidence="1">
    <location>
        <begin position="51"/>
        <end position="88"/>
    </location>
</feature>
<keyword evidence="2" id="KW-0732">Signal</keyword>
<organism evidence="3 4">
    <name type="scientific">Sphingomonas trueperi</name>
    <dbReference type="NCBI Taxonomy" id="53317"/>
    <lineage>
        <taxon>Bacteria</taxon>
        <taxon>Pseudomonadati</taxon>
        <taxon>Pseudomonadota</taxon>
        <taxon>Alphaproteobacteria</taxon>
        <taxon>Sphingomonadales</taxon>
        <taxon>Sphingomonadaceae</taxon>
        <taxon>Sphingomonas</taxon>
    </lineage>
</organism>